<feature type="transmembrane region" description="Helical" evidence="2">
    <location>
        <begin position="123"/>
        <end position="141"/>
    </location>
</feature>
<dbReference type="InterPro" id="IPR039261">
    <property type="entry name" value="FNR_nucleotide-bd"/>
</dbReference>
<evidence type="ECO:0000256" key="1">
    <source>
        <dbReference type="SAM" id="MobiDB-lite"/>
    </source>
</evidence>
<feature type="region of interest" description="Disordered" evidence="1">
    <location>
        <begin position="1"/>
        <end position="36"/>
    </location>
</feature>
<organism evidence="3 4">
    <name type="scientific">Rhodofomes roseus</name>
    <dbReference type="NCBI Taxonomy" id="34475"/>
    <lineage>
        <taxon>Eukaryota</taxon>
        <taxon>Fungi</taxon>
        <taxon>Dikarya</taxon>
        <taxon>Basidiomycota</taxon>
        <taxon>Agaricomycotina</taxon>
        <taxon>Agaricomycetes</taxon>
        <taxon>Polyporales</taxon>
        <taxon>Rhodofomes</taxon>
    </lineage>
</organism>
<dbReference type="GeneID" id="72007732"/>
<gene>
    <name evidence="3" type="ORF">C8Q71DRAFT_854003</name>
</gene>
<reference evidence="3 4" key="1">
    <citation type="journal article" date="2021" name="Environ. Microbiol.">
        <title>Gene family expansions and transcriptome signatures uncover fungal adaptations to wood decay.</title>
        <authorList>
            <person name="Hage H."/>
            <person name="Miyauchi S."/>
            <person name="Viragh M."/>
            <person name="Drula E."/>
            <person name="Min B."/>
            <person name="Chaduli D."/>
            <person name="Navarro D."/>
            <person name="Favel A."/>
            <person name="Norest M."/>
            <person name="Lesage-Meessen L."/>
            <person name="Balint B."/>
            <person name="Merenyi Z."/>
            <person name="de Eugenio L."/>
            <person name="Morin E."/>
            <person name="Martinez A.T."/>
            <person name="Baldrian P."/>
            <person name="Stursova M."/>
            <person name="Martinez M.J."/>
            <person name="Novotny C."/>
            <person name="Magnuson J.K."/>
            <person name="Spatafora J.W."/>
            <person name="Maurice S."/>
            <person name="Pangilinan J."/>
            <person name="Andreopoulos W."/>
            <person name="LaButti K."/>
            <person name="Hundley H."/>
            <person name="Na H."/>
            <person name="Kuo A."/>
            <person name="Barry K."/>
            <person name="Lipzen A."/>
            <person name="Henrissat B."/>
            <person name="Riley R."/>
            <person name="Ahrendt S."/>
            <person name="Nagy L.G."/>
            <person name="Grigoriev I.V."/>
            <person name="Martin F."/>
            <person name="Rosso M.N."/>
        </authorList>
    </citation>
    <scope>NUCLEOTIDE SEQUENCE [LARGE SCALE GENOMIC DNA]</scope>
    <source>
        <strain evidence="3 4">CIRM-BRFM 1785</strain>
    </source>
</reference>
<keyword evidence="4" id="KW-1185">Reference proteome</keyword>
<evidence type="ECO:0008006" key="5">
    <source>
        <dbReference type="Google" id="ProtNLM"/>
    </source>
</evidence>
<dbReference type="RefSeq" id="XP_047782936.1">
    <property type="nucleotide sequence ID" value="XM_047927000.1"/>
</dbReference>
<sequence length="507" mass="56529">MTETSSTATSQLIVPPAAPSMPAVPPPAYSSGASDPEKAIDLVPEAKRLPSYSSSASTLDEKADIKKAEVWEGFQDDELPDKTQGRLVRNVRFQMLSLYRRLFGIVFFTNLGIFIWYCVKGANASQIATVVIANLFVSILMRQEYVINTFFAVACLAPKSWPLWIRRILARVYSIGGIHSGAGVSGTVWFILFVGKATREVIDKGKTSVPTLALSYVILALLVGMVTFAYPAFRVKYHDHFEAIHRLAGWTAVALVWAQVLLLIDDYRAEDETLGHAVVHSAPFWLVVVLTCSIILPWLRLRKVPVRAEVLSDHCVRFYFDYVNTHPGHFTRMSVNPLFEWHSFATIAEPGKKGYSAVISRAGDWTIQQIRNPPERIWIRGIPCYGVVRVTPLFRRVVMVATGSGIGPIAPVVFAKRTEIQLLWTASAHRKTFGDKLVDSLLEASPDTVIYDTRVHGRPDMVKLTYRMVQEFNAEAVVIIANQPITEKVVYGMMSRGIPAFGAIWDS</sequence>
<keyword evidence="2" id="KW-1133">Transmembrane helix</keyword>
<keyword evidence="2" id="KW-0812">Transmembrane</keyword>
<feature type="transmembrane region" description="Helical" evidence="2">
    <location>
        <begin position="168"/>
        <end position="193"/>
    </location>
</feature>
<feature type="compositionally biased region" description="Polar residues" evidence="1">
    <location>
        <begin position="1"/>
        <end position="12"/>
    </location>
</feature>
<dbReference type="PANTHER" id="PTHR33927">
    <property type="entry name" value="TRANSMEMBRANE PROTEIN"/>
    <property type="match status" value="1"/>
</dbReference>
<name>A0ABQ8KSF0_9APHY</name>
<accession>A0ABQ8KSF0</accession>
<feature type="transmembrane region" description="Helical" evidence="2">
    <location>
        <begin position="284"/>
        <end position="301"/>
    </location>
</feature>
<evidence type="ECO:0000313" key="4">
    <source>
        <dbReference type="Proteomes" id="UP000814176"/>
    </source>
</evidence>
<evidence type="ECO:0000256" key="2">
    <source>
        <dbReference type="SAM" id="Phobius"/>
    </source>
</evidence>
<dbReference type="EMBL" id="JADCUA010000003">
    <property type="protein sequence ID" value="KAH9841637.1"/>
    <property type="molecule type" value="Genomic_DNA"/>
</dbReference>
<dbReference type="SUPFAM" id="SSF52343">
    <property type="entry name" value="Ferredoxin reductase-like, C-terminal NADP-linked domain"/>
    <property type="match status" value="1"/>
</dbReference>
<keyword evidence="2" id="KW-0472">Membrane</keyword>
<feature type="compositionally biased region" description="Pro residues" evidence="1">
    <location>
        <begin position="16"/>
        <end position="28"/>
    </location>
</feature>
<dbReference type="InterPro" id="IPR052979">
    <property type="entry name" value="Adenylate-forming_domain"/>
</dbReference>
<feature type="transmembrane region" description="Helical" evidence="2">
    <location>
        <begin position="247"/>
        <end position="264"/>
    </location>
</feature>
<feature type="transmembrane region" description="Helical" evidence="2">
    <location>
        <begin position="98"/>
        <end position="117"/>
    </location>
</feature>
<dbReference type="Proteomes" id="UP000814176">
    <property type="component" value="Unassembled WGS sequence"/>
</dbReference>
<protein>
    <recommendedName>
        <fullName evidence="5">Nonribosomal peptide synthetase 12</fullName>
    </recommendedName>
</protein>
<feature type="transmembrane region" description="Helical" evidence="2">
    <location>
        <begin position="213"/>
        <end position="235"/>
    </location>
</feature>
<proteinExistence type="predicted"/>
<comment type="caution">
    <text evidence="3">The sequence shown here is derived from an EMBL/GenBank/DDBJ whole genome shotgun (WGS) entry which is preliminary data.</text>
</comment>
<dbReference type="PANTHER" id="PTHR33927:SF5">
    <property type="entry name" value="ENZYME, PUTATIVE (AFU_ORTHOLOGUE AFUA_8G01222)-RELATED"/>
    <property type="match status" value="1"/>
</dbReference>
<evidence type="ECO:0000313" key="3">
    <source>
        <dbReference type="EMBL" id="KAH9841637.1"/>
    </source>
</evidence>